<dbReference type="EMBL" id="JBAMYC010000006">
    <property type="protein sequence ID" value="MEI1248945.1"/>
    <property type="molecule type" value="Genomic_DNA"/>
</dbReference>
<dbReference type="PROSITE" id="PS50928">
    <property type="entry name" value="ABC_TM1"/>
    <property type="match status" value="1"/>
</dbReference>
<proteinExistence type="inferred from homology"/>
<dbReference type="InterPro" id="IPR043429">
    <property type="entry name" value="ArtM/GltK/GlnP/TcyL/YhdX-like"/>
</dbReference>
<protein>
    <submittedName>
        <fullName evidence="10">Amino acid ABC transporter permease</fullName>
    </submittedName>
</protein>
<comment type="caution">
    <text evidence="10">The sequence shown here is derived from an EMBL/GenBank/DDBJ whole genome shotgun (WGS) entry which is preliminary data.</text>
</comment>
<evidence type="ECO:0000256" key="3">
    <source>
        <dbReference type="ARBA" id="ARBA00022448"/>
    </source>
</evidence>
<keyword evidence="6 8" id="KW-1133">Transmembrane helix</keyword>
<keyword evidence="4" id="KW-1003">Cell membrane</keyword>
<dbReference type="SUPFAM" id="SSF161098">
    <property type="entry name" value="MetI-like"/>
    <property type="match status" value="1"/>
</dbReference>
<evidence type="ECO:0000256" key="8">
    <source>
        <dbReference type="RuleBase" id="RU363032"/>
    </source>
</evidence>
<dbReference type="InterPro" id="IPR010065">
    <property type="entry name" value="AA_ABC_transptr_permease_3TM"/>
</dbReference>
<dbReference type="Proteomes" id="UP001531129">
    <property type="component" value="Unassembled WGS sequence"/>
</dbReference>
<keyword evidence="7 8" id="KW-0472">Membrane</keyword>
<gene>
    <name evidence="10" type="ORF">V8Q02_13125</name>
</gene>
<evidence type="ECO:0000256" key="6">
    <source>
        <dbReference type="ARBA" id="ARBA00022989"/>
    </source>
</evidence>
<feature type="transmembrane region" description="Helical" evidence="8">
    <location>
        <begin position="337"/>
        <end position="358"/>
    </location>
</feature>
<evidence type="ECO:0000256" key="4">
    <source>
        <dbReference type="ARBA" id="ARBA00022475"/>
    </source>
</evidence>
<feature type="domain" description="ABC transmembrane type-1" evidence="9">
    <location>
        <begin position="161"/>
        <end position="355"/>
    </location>
</feature>
<feature type="transmembrane region" description="Helical" evidence="8">
    <location>
        <begin position="163"/>
        <end position="185"/>
    </location>
</feature>
<evidence type="ECO:0000256" key="5">
    <source>
        <dbReference type="ARBA" id="ARBA00022692"/>
    </source>
</evidence>
<keyword evidence="5 8" id="KW-0812">Transmembrane</keyword>
<dbReference type="RefSeq" id="WP_264396561.1">
    <property type="nucleotide sequence ID" value="NZ_JBAMYB010000006.1"/>
</dbReference>
<dbReference type="Gene3D" id="1.10.3720.10">
    <property type="entry name" value="MetI-like"/>
    <property type="match status" value="1"/>
</dbReference>
<sequence>MKGPREMTLSVLHPVTGRSPTAVREFTKKLFGDRRSTIATILAFLVVIGVILPVFKWAVIDADFVGSGPQDCHRAGACWVFVIEKFGQLAYGFYPEAARWQVNVSLSVLLAGCVAAFALARHYQIILAVLVYLLTVVTSFNLFGGGIPGMTLVPVEKWGGLSITLLLFTIGMGISFVFGGILALGRRSERPLIRAVSSFYVEFMRGVPLIAILFVAVVLLPLFLPGGAEANMFMRVLVGICLYTSSYMAEAIRAGLDAVPKGTREAIYALGLSRWNGEKLVVFPQALIVALPGLINTLIALVKDTSLILIVGMHDFLGSTQLAMADVAWGNVLWEGYAFAGAVYFALCFGLSAIGSHIEQRADRYRLPKKA</sequence>
<feature type="transmembrane region" description="Helical" evidence="8">
    <location>
        <begin position="125"/>
        <end position="143"/>
    </location>
</feature>
<dbReference type="PANTHER" id="PTHR30614:SF41">
    <property type="entry name" value="INNER MEMBRANE AMINO-ACID ABC TRANSPORTER PERMEASE PROTEIN YHDY"/>
    <property type="match status" value="1"/>
</dbReference>
<evidence type="ECO:0000256" key="2">
    <source>
        <dbReference type="ARBA" id="ARBA00010072"/>
    </source>
</evidence>
<evidence type="ECO:0000313" key="10">
    <source>
        <dbReference type="EMBL" id="MEI1248945.1"/>
    </source>
</evidence>
<evidence type="ECO:0000313" key="11">
    <source>
        <dbReference type="Proteomes" id="UP001531129"/>
    </source>
</evidence>
<comment type="similarity">
    <text evidence="2">Belongs to the binding-protein-dependent transport system permease family. HisMQ subfamily.</text>
</comment>
<dbReference type="CDD" id="cd06261">
    <property type="entry name" value="TM_PBP2"/>
    <property type="match status" value="1"/>
</dbReference>
<name>A0ABU8CJK1_9HYPH</name>
<dbReference type="InterPro" id="IPR000515">
    <property type="entry name" value="MetI-like"/>
</dbReference>
<reference evidence="10 11" key="1">
    <citation type="submission" date="2024-01" db="EMBL/GenBank/DDBJ databases">
        <title>Draft genome sequences of three bacterial strains isolated from Acacia saligna represent a potential new species within the genus Rhizobium.</title>
        <authorList>
            <person name="Tambong J.T."/>
            <person name="Mnasri B."/>
        </authorList>
    </citation>
    <scope>NUCLEOTIDE SEQUENCE [LARGE SCALE GENOMIC DNA]</scope>
    <source>
        <strain evidence="10 11">1AS12I</strain>
    </source>
</reference>
<dbReference type="NCBIfam" id="TIGR01726">
    <property type="entry name" value="HEQRo_perm_3TM"/>
    <property type="match status" value="1"/>
</dbReference>
<feature type="transmembrane region" description="Helical" evidence="8">
    <location>
        <begin position="307"/>
        <end position="325"/>
    </location>
</feature>
<keyword evidence="3 8" id="KW-0813">Transport</keyword>
<evidence type="ECO:0000256" key="1">
    <source>
        <dbReference type="ARBA" id="ARBA00004429"/>
    </source>
</evidence>
<evidence type="ECO:0000259" key="9">
    <source>
        <dbReference type="PROSITE" id="PS50928"/>
    </source>
</evidence>
<keyword evidence="11" id="KW-1185">Reference proteome</keyword>
<feature type="transmembrane region" description="Helical" evidence="8">
    <location>
        <begin position="38"/>
        <end position="59"/>
    </location>
</feature>
<dbReference type="Pfam" id="PF00528">
    <property type="entry name" value="BPD_transp_1"/>
    <property type="match status" value="1"/>
</dbReference>
<feature type="transmembrane region" description="Helical" evidence="8">
    <location>
        <begin position="206"/>
        <end position="224"/>
    </location>
</feature>
<comment type="subcellular location">
    <subcellularLocation>
        <location evidence="1">Cell inner membrane</location>
        <topology evidence="1">Multi-pass membrane protein</topology>
    </subcellularLocation>
    <subcellularLocation>
        <location evidence="8">Cell membrane</location>
        <topology evidence="8">Multi-pass membrane protein</topology>
    </subcellularLocation>
</comment>
<dbReference type="InterPro" id="IPR035906">
    <property type="entry name" value="MetI-like_sf"/>
</dbReference>
<feature type="transmembrane region" description="Helical" evidence="8">
    <location>
        <begin position="282"/>
        <end position="302"/>
    </location>
</feature>
<organism evidence="10 11">
    <name type="scientific">Rhizobium aouanii</name>
    <dbReference type="NCBI Taxonomy" id="3118145"/>
    <lineage>
        <taxon>Bacteria</taxon>
        <taxon>Pseudomonadati</taxon>
        <taxon>Pseudomonadota</taxon>
        <taxon>Alphaproteobacteria</taxon>
        <taxon>Hyphomicrobiales</taxon>
        <taxon>Rhizobiaceae</taxon>
        <taxon>Rhizobium/Agrobacterium group</taxon>
        <taxon>Rhizobium</taxon>
    </lineage>
</organism>
<dbReference type="PANTHER" id="PTHR30614">
    <property type="entry name" value="MEMBRANE COMPONENT OF AMINO ACID ABC TRANSPORTER"/>
    <property type="match status" value="1"/>
</dbReference>
<feature type="transmembrane region" description="Helical" evidence="8">
    <location>
        <begin position="100"/>
        <end position="120"/>
    </location>
</feature>
<evidence type="ECO:0000256" key="7">
    <source>
        <dbReference type="ARBA" id="ARBA00023136"/>
    </source>
</evidence>
<accession>A0ABU8CJK1</accession>